<keyword evidence="2 10" id="KW-0723">Serine/threonine-protein kinase</keyword>
<sequence length="503" mass="57298">MADEPLFTIEMDGHRHPLINNDGDDDDDDDDNRFIDNDTGADLLQTDDIETVQITERTVNPRGERISPHDFQLLKVLGKGGYGKVFQVRKLFGSHQNEIFAMKVLKKAKIVRNAKDTAHTKAERNILECVKCPFIVDLVYAFQTGGKLYLILEYLSGGELFMQLEREGIFSDDIACFYLSEILLGIEHLHKQGIIYRSVVFFRLMFFVFINSYFDFRDLKPENILLDAQGHVKLTDFGLCKESIYEGGQTNTFCGTIEYMAPEILTRSGHGKAVDWWSFGALMYDMLTGAPPFTSDDRKRTMDKIIKAKLILPAYLNIEARELIRNLLRRQVSHRLGSGLEDALAIKNHPFFRHLNWDDVYAKRYEPPHRPILKGDDDVSQFDTKFTIQTPVDSPDDNILSESANQVFLGFTYVAPSIIADMIRPNFNNNGCRSPKKMVSSELTSHTLNHKMYDSNDYRPCATTEAMDISDIPSNSLKNVKSSTLSRQQLNKPKSPGIKNILV</sequence>
<dbReference type="PIRSF" id="PIRSF000605">
    <property type="entry name" value="Ribsml_S6_kin_1"/>
    <property type="match status" value="1"/>
</dbReference>
<gene>
    <name evidence="17" type="ORF">VCS650_LOCUS40435</name>
</gene>
<dbReference type="Proteomes" id="UP000663891">
    <property type="component" value="Unassembled WGS sequence"/>
</dbReference>
<dbReference type="InterPro" id="IPR017441">
    <property type="entry name" value="Protein_kinase_ATP_BS"/>
</dbReference>
<evidence type="ECO:0000256" key="10">
    <source>
        <dbReference type="PIRNR" id="PIRNR000605"/>
    </source>
</evidence>
<dbReference type="GO" id="GO:0005524">
    <property type="term" value="F:ATP binding"/>
    <property type="evidence" value="ECO:0007669"/>
    <property type="project" value="UniProtKB-UniRule"/>
</dbReference>
<dbReference type="FunFam" id="1.10.510.10:FF:000210">
    <property type="entry name" value="Non-specific serine/threonine protein kinase"/>
    <property type="match status" value="1"/>
</dbReference>
<keyword evidence="3" id="KW-0597">Phosphoprotein</keyword>
<dbReference type="InterPro" id="IPR011009">
    <property type="entry name" value="Kinase-like_dom_sf"/>
</dbReference>
<dbReference type="EMBL" id="CAJNON010001509">
    <property type="protein sequence ID" value="CAF1467931.1"/>
    <property type="molecule type" value="Genomic_DNA"/>
</dbReference>
<comment type="similarity">
    <text evidence="1 10">Belongs to the protein kinase superfamily. AGC Ser/Thr protein kinase family. S6 kinase subfamily.</text>
</comment>
<dbReference type="InterPro" id="IPR000719">
    <property type="entry name" value="Prot_kinase_dom"/>
</dbReference>
<evidence type="ECO:0000256" key="12">
    <source>
        <dbReference type="PIRSR" id="PIRSR000605-51"/>
    </source>
</evidence>
<dbReference type="PANTHER" id="PTHR24351">
    <property type="entry name" value="RIBOSOMAL PROTEIN S6 KINASE"/>
    <property type="match status" value="1"/>
</dbReference>
<name>A0A815QUH8_9BILA</name>
<dbReference type="CDD" id="cd05584">
    <property type="entry name" value="STKc_p70S6K"/>
    <property type="match status" value="1"/>
</dbReference>
<feature type="binding site" evidence="12 13">
    <location>
        <position position="103"/>
    </location>
    <ligand>
        <name>ATP</name>
        <dbReference type="ChEBI" id="CHEBI:30616"/>
    </ligand>
</feature>
<dbReference type="PROSITE" id="PS00107">
    <property type="entry name" value="PROTEIN_KINASE_ATP"/>
    <property type="match status" value="1"/>
</dbReference>
<feature type="domain" description="AGC-kinase C-terminal" evidence="16">
    <location>
        <begin position="353"/>
        <end position="423"/>
    </location>
</feature>
<evidence type="ECO:0000256" key="13">
    <source>
        <dbReference type="PROSITE-ProRule" id="PRU10141"/>
    </source>
</evidence>
<proteinExistence type="inferred from homology"/>
<reference evidence="17" key="1">
    <citation type="submission" date="2021-02" db="EMBL/GenBank/DDBJ databases">
        <authorList>
            <person name="Nowell W R."/>
        </authorList>
    </citation>
    <scope>NUCLEOTIDE SEQUENCE</scope>
</reference>
<dbReference type="SMART" id="SM00220">
    <property type="entry name" value="S_TKc"/>
    <property type="match status" value="1"/>
</dbReference>
<evidence type="ECO:0000256" key="8">
    <source>
        <dbReference type="ARBA" id="ARBA00047899"/>
    </source>
</evidence>
<evidence type="ECO:0000259" key="15">
    <source>
        <dbReference type="PROSITE" id="PS50011"/>
    </source>
</evidence>
<dbReference type="PROSITE" id="PS50011">
    <property type="entry name" value="PROTEIN_KINASE_DOM"/>
    <property type="match status" value="1"/>
</dbReference>
<keyword evidence="5 10" id="KW-0547">Nucleotide-binding</keyword>
<evidence type="ECO:0000313" key="17">
    <source>
        <dbReference type="EMBL" id="CAF1467931.1"/>
    </source>
</evidence>
<evidence type="ECO:0000256" key="5">
    <source>
        <dbReference type="ARBA" id="ARBA00022741"/>
    </source>
</evidence>
<dbReference type="EC" id="2.7.11.1" evidence="10"/>
<dbReference type="FunFam" id="3.30.200.20:FF:000587">
    <property type="entry name" value="Non-specific serine/threonine protein kinase"/>
    <property type="match status" value="1"/>
</dbReference>
<dbReference type="InterPro" id="IPR016238">
    <property type="entry name" value="Ribosomal_S6_kinase"/>
</dbReference>
<comment type="catalytic activity">
    <reaction evidence="8 10">
        <text>L-threonyl-[protein] + ATP = O-phospho-L-threonyl-[protein] + ADP + H(+)</text>
        <dbReference type="Rhea" id="RHEA:46608"/>
        <dbReference type="Rhea" id="RHEA-COMP:11060"/>
        <dbReference type="Rhea" id="RHEA-COMP:11605"/>
        <dbReference type="ChEBI" id="CHEBI:15378"/>
        <dbReference type="ChEBI" id="CHEBI:30013"/>
        <dbReference type="ChEBI" id="CHEBI:30616"/>
        <dbReference type="ChEBI" id="CHEBI:61977"/>
        <dbReference type="ChEBI" id="CHEBI:456216"/>
        <dbReference type="EC" id="2.7.11.1"/>
    </reaction>
</comment>
<organism evidence="17 18">
    <name type="scientific">Adineta steineri</name>
    <dbReference type="NCBI Taxonomy" id="433720"/>
    <lineage>
        <taxon>Eukaryota</taxon>
        <taxon>Metazoa</taxon>
        <taxon>Spiralia</taxon>
        <taxon>Gnathifera</taxon>
        <taxon>Rotifera</taxon>
        <taxon>Eurotatoria</taxon>
        <taxon>Bdelloidea</taxon>
        <taxon>Adinetida</taxon>
        <taxon>Adinetidae</taxon>
        <taxon>Adineta</taxon>
    </lineage>
</organism>
<evidence type="ECO:0000256" key="14">
    <source>
        <dbReference type="SAM" id="MobiDB-lite"/>
    </source>
</evidence>
<dbReference type="OrthoDB" id="63267at2759"/>
<dbReference type="Gene3D" id="1.10.510.10">
    <property type="entry name" value="Transferase(Phosphotransferase) domain 1"/>
    <property type="match status" value="1"/>
</dbReference>
<dbReference type="InterPro" id="IPR000961">
    <property type="entry name" value="AGC-kinase_C"/>
</dbReference>
<protein>
    <recommendedName>
        <fullName evidence="10">Ribosomal protein S6 kinase</fullName>
        <ecNumber evidence="10">2.7.11.1</ecNumber>
    </recommendedName>
</protein>
<accession>A0A815QUH8</accession>
<evidence type="ECO:0000256" key="7">
    <source>
        <dbReference type="ARBA" id="ARBA00022840"/>
    </source>
</evidence>
<feature type="region of interest" description="Disordered" evidence="14">
    <location>
        <begin position="483"/>
        <end position="503"/>
    </location>
</feature>
<feature type="domain" description="Protein kinase" evidence="15">
    <location>
        <begin position="71"/>
        <end position="352"/>
    </location>
</feature>
<evidence type="ECO:0000256" key="4">
    <source>
        <dbReference type="ARBA" id="ARBA00022679"/>
    </source>
</evidence>
<evidence type="ECO:0000313" key="18">
    <source>
        <dbReference type="Proteomes" id="UP000663891"/>
    </source>
</evidence>
<evidence type="ECO:0000256" key="3">
    <source>
        <dbReference type="ARBA" id="ARBA00022553"/>
    </source>
</evidence>
<keyword evidence="7 10" id="KW-0067">ATP-binding</keyword>
<feature type="region of interest" description="Disordered" evidence="14">
    <location>
        <begin position="1"/>
        <end position="30"/>
    </location>
</feature>
<evidence type="ECO:0000256" key="2">
    <source>
        <dbReference type="ARBA" id="ARBA00022527"/>
    </source>
</evidence>
<dbReference type="InterPro" id="IPR017892">
    <property type="entry name" value="Pkinase_C"/>
</dbReference>
<evidence type="ECO:0000256" key="1">
    <source>
        <dbReference type="ARBA" id="ARBA00009804"/>
    </source>
</evidence>
<evidence type="ECO:0000256" key="11">
    <source>
        <dbReference type="PIRSR" id="PIRSR000605-50"/>
    </source>
</evidence>
<dbReference type="SMART" id="SM00133">
    <property type="entry name" value="S_TK_X"/>
    <property type="match status" value="1"/>
</dbReference>
<dbReference type="SUPFAM" id="SSF56112">
    <property type="entry name" value="Protein kinase-like (PK-like)"/>
    <property type="match status" value="1"/>
</dbReference>
<feature type="binding site" evidence="12">
    <location>
        <begin position="77"/>
        <end position="85"/>
    </location>
    <ligand>
        <name>ATP</name>
        <dbReference type="ChEBI" id="CHEBI:30616"/>
    </ligand>
</feature>
<dbReference type="Pfam" id="PF00069">
    <property type="entry name" value="Pkinase"/>
    <property type="match status" value="2"/>
</dbReference>
<evidence type="ECO:0000256" key="9">
    <source>
        <dbReference type="ARBA" id="ARBA00048679"/>
    </source>
</evidence>
<dbReference type="Gene3D" id="3.30.200.20">
    <property type="entry name" value="Phosphorylase Kinase, domain 1"/>
    <property type="match status" value="1"/>
</dbReference>
<evidence type="ECO:0000259" key="16">
    <source>
        <dbReference type="PROSITE" id="PS51285"/>
    </source>
</evidence>
<dbReference type="PROSITE" id="PS51285">
    <property type="entry name" value="AGC_KINASE_CTER"/>
    <property type="match status" value="1"/>
</dbReference>
<comment type="catalytic activity">
    <reaction evidence="9 10">
        <text>L-seryl-[protein] + ATP = O-phospho-L-seryl-[protein] + ADP + H(+)</text>
        <dbReference type="Rhea" id="RHEA:17989"/>
        <dbReference type="Rhea" id="RHEA-COMP:9863"/>
        <dbReference type="Rhea" id="RHEA-COMP:11604"/>
        <dbReference type="ChEBI" id="CHEBI:15378"/>
        <dbReference type="ChEBI" id="CHEBI:29999"/>
        <dbReference type="ChEBI" id="CHEBI:30616"/>
        <dbReference type="ChEBI" id="CHEBI:83421"/>
        <dbReference type="ChEBI" id="CHEBI:456216"/>
        <dbReference type="EC" id="2.7.11.1"/>
    </reaction>
</comment>
<comment type="caution">
    <text evidence="17">The sequence shown here is derived from an EMBL/GenBank/DDBJ whole genome shotgun (WGS) entry which is preliminary data.</text>
</comment>
<dbReference type="AlphaFoldDB" id="A0A815QUH8"/>
<feature type="active site" description="Proton acceptor" evidence="11">
    <location>
        <position position="218"/>
    </location>
</feature>
<dbReference type="Pfam" id="PF00433">
    <property type="entry name" value="Pkinase_C"/>
    <property type="match status" value="1"/>
</dbReference>
<feature type="compositionally biased region" description="Polar residues" evidence="14">
    <location>
        <begin position="483"/>
        <end position="492"/>
    </location>
</feature>
<evidence type="ECO:0000256" key="6">
    <source>
        <dbReference type="ARBA" id="ARBA00022777"/>
    </source>
</evidence>
<dbReference type="GO" id="GO:0004674">
    <property type="term" value="F:protein serine/threonine kinase activity"/>
    <property type="evidence" value="ECO:0007669"/>
    <property type="project" value="UniProtKB-KW"/>
</dbReference>
<dbReference type="GO" id="GO:0007165">
    <property type="term" value="P:signal transduction"/>
    <property type="evidence" value="ECO:0007669"/>
    <property type="project" value="InterPro"/>
</dbReference>
<keyword evidence="6 10" id="KW-0418">Kinase</keyword>
<keyword evidence="4 10" id="KW-0808">Transferase</keyword>